<keyword evidence="3" id="KW-1185">Reference proteome</keyword>
<feature type="compositionally biased region" description="Low complexity" evidence="1">
    <location>
        <begin position="147"/>
        <end position="162"/>
    </location>
</feature>
<dbReference type="VEuPathDB" id="FungiDB:AeMF1_004489"/>
<reference evidence="2 3" key="1">
    <citation type="submission" date="2019-07" db="EMBL/GenBank/DDBJ databases">
        <title>Genomics analysis of Aphanomyces spp. identifies a new class of oomycete effector associated with host adaptation.</title>
        <authorList>
            <person name="Gaulin E."/>
        </authorList>
    </citation>
    <scope>NUCLEOTIDE SEQUENCE [LARGE SCALE GENOMIC DNA]</scope>
    <source>
        <strain evidence="2 3">ATCC 201684</strain>
    </source>
</reference>
<feature type="compositionally biased region" description="Low complexity" evidence="1">
    <location>
        <begin position="126"/>
        <end position="140"/>
    </location>
</feature>
<proteinExistence type="predicted"/>
<comment type="caution">
    <text evidence="2">The sequence shown here is derived from an EMBL/GenBank/DDBJ whole genome shotgun (WGS) entry which is preliminary data.</text>
</comment>
<gene>
    <name evidence="2" type="ORF">Ae201684_010306</name>
</gene>
<sequence length="511" mass="55980">MDVAIDAYWAKMAELSAAHTADVDFVLRSFQKTLRQWHKSEAERAKLETLLGYVEYCAEVLAETRETTSERRTRQELARLDKYLQKIVLPYVAKHQATTGTSKSDEAPITPQIAPKTALTTELKNVPQTTPQTGPQAEPQTAPPTVPATVPATTPETELQVPPSSPPLLSLPPPVVVQPIQPVELQTAPSTAPATVPAITPKATPKTELQVPPSSPPVVVQPTQPVEPQTAPPTVPATVPAATPTTELQVPPSSPPVVVEPIQPVDSVEVASAIDIYTSFSSSGNTSSATTREAGSEVGSVDDVVAAYWLEHARLKALHYNDVVAVQTAFEKFKRTQTVDNTQLAKIDYMLSHTASCLSFFDEAPATHGIRPQSQVDQVVSAIEHLIVPYMESLTSASASTDQAHQAYWQKHTWLRQTYLADVQTTLEGFEVYVQSMNDPSKLAYKALIQAILEYVQWTFQLLQETPETHRPRPMAELQTAHDYVITYVQPYIAKYGRSVATLQNEGPTWP</sequence>
<dbReference type="AlphaFoldDB" id="A0A6G0WYD6"/>
<evidence type="ECO:0000313" key="3">
    <source>
        <dbReference type="Proteomes" id="UP000481153"/>
    </source>
</evidence>
<feature type="region of interest" description="Disordered" evidence="1">
    <location>
        <begin position="205"/>
        <end position="236"/>
    </location>
</feature>
<accession>A0A6G0WYD6</accession>
<feature type="region of interest" description="Disordered" evidence="1">
    <location>
        <begin position="126"/>
        <end position="165"/>
    </location>
</feature>
<name>A0A6G0WYD6_9STRA</name>
<dbReference type="Proteomes" id="UP000481153">
    <property type="component" value="Unassembled WGS sequence"/>
</dbReference>
<evidence type="ECO:0000313" key="2">
    <source>
        <dbReference type="EMBL" id="KAF0732598.1"/>
    </source>
</evidence>
<organism evidence="2 3">
    <name type="scientific">Aphanomyces euteiches</name>
    <dbReference type="NCBI Taxonomy" id="100861"/>
    <lineage>
        <taxon>Eukaryota</taxon>
        <taxon>Sar</taxon>
        <taxon>Stramenopiles</taxon>
        <taxon>Oomycota</taxon>
        <taxon>Saprolegniomycetes</taxon>
        <taxon>Saprolegniales</taxon>
        <taxon>Verrucalvaceae</taxon>
        <taxon>Aphanomyces</taxon>
    </lineage>
</organism>
<protein>
    <submittedName>
        <fullName evidence="2">Uncharacterized protein</fullName>
    </submittedName>
</protein>
<feature type="compositionally biased region" description="Low complexity" evidence="1">
    <location>
        <begin position="217"/>
        <end position="229"/>
    </location>
</feature>
<evidence type="ECO:0000256" key="1">
    <source>
        <dbReference type="SAM" id="MobiDB-lite"/>
    </source>
</evidence>
<dbReference type="EMBL" id="VJMJ01000130">
    <property type="protein sequence ID" value="KAF0732598.1"/>
    <property type="molecule type" value="Genomic_DNA"/>
</dbReference>